<proteinExistence type="predicted"/>
<gene>
    <name evidence="1" type="ORF">G2W53_014430</name>
</gene>
<organism evidence="1 2">
    <name type="scientific">Senna tora</name>
    <dbReference type="NCBI Taxonomy" id="362788"/>
    <lineage>
        <taxon>Eukaryota</taxon>
        <taxon>Viridiplantae</taxon>
        <taxon>Streptophyta</taxon>
        <taxon>Embryophyta</taxon>
        <taxon>Tracheophyta</taxon>
        <taxon>Spermatophyta</taxon>
        <taxon>Magnoliopsida</taxon>
        <taxon>eudicotyledons</taxon>
        <taxon>Gunneridae</taxon>
        <taxon>Pentapetalae</taxon>
        <taxon>rosids</taxon>
        <taxon>fabids</taxon>
        <taxon>Fabales</taxon>
        <taxon>Fabaceae</taxon>
        <taxon>Caesalpinioideae</taxon>
        <taxon>Cassia clade</taxon>
        <taxon>Senna</taxon>
    </lineage>
</organism>
<dbReference type="EMBL" id="JAAIUW010000005">
    <property type="protein sequence ID" value="KAF7832097.1"/>
    <property type="molecule type" value="Genomic_DNA"/>
</dbReference>
<protein>
    <submittedName>
        <fullName evidence="1">Uncharacterized protein</fullName>
    </submittedName>
</protein>
<reference evidence="1" key="1">
    <citation type="submission" date="2020-09" db="EMBL/GenBank/DDBJ databases">
        <title>Genome-Enabled Discovery of Anthraquinone Biosynthesis in Senna tora.</title>
        <authorList>
            <person name="Kang S.-H."/>
            <person name="Pandey R.P."/>
            <person name="Lee C.-M."/>
            <person name="Sim J.-S."/>
            <person name="Jeong J.-T."/>
            <person name="Choi B.-S."/>
            <person name="Jung M."/>
            <person name="Ginzburg D."/>
            <person name="Zhao K."/>
            <person name="Won S.Y."/>
            <person name="Oh T.-J."/>
            <person name="Yu Y."/>
            <person name="Kim N.-H."/>
            <person name="Lee O.R."/>
            <person name="Lee T.-H."/>
            <person name="Bashyal P."/>
            <person name="Kim T.-S."/>
            <person name="Lee W.-H."/>
            <person name="Kawkins C."/>
            <person name="Kim C.-K."/>
            <person name="Kim J.S."/>
            <person name="Ahn B.O."/>
            <person name="Rhee S.Y."/>
            <person name="Sohng J.K."/>
        </authorList>
    </citation>
    <scope>NUCLEOTIDE SEQUENCE</scope>
    <source>
        <tissue evidence="1">Leaf</tissue>
    </source>
</reference>
<keyword evidence="2" id="KW-1185">Reference proteome</keyword>
<comment type="caution">
    <text evidence="1">The sequence shown here is derived from an EMBL/GenBank/DDBJ whole genome shotgun (WGS) entry which is preliminary data.</text>
</comment>
<accession>A0A835C817</accession>
<dbReference type="AlphaFoldDB" id="A0A835C817"/>
<sequence>MRSLLHCRERRNDVFSPSPTRKKKLCVHSFTAVPALLLSHGVGVTASPHGVVMLSHFRLSHVLLKWFCNVCDVC</sequence>
<dbReference type="Proteomes" id="UP000634136">
    <property type="component" value="Unassembled WGS sequence"/>
</dbReference>
<evidence type="ECO:0000313" key="1">
    <source>
        <dbReference type="EMBL" id="KAF7832097.1"/>
    </source>
</evidence>
<name>A0A835C817_9FABA</name>
<evidence type="ECO:0000313" key="2">
    <source>
        <dbReference type="Proteomes" id="UP000634136"/>
    </source>
</evidence>